<dbReference type="Proteomes" id="UP000310334">
    <property type="component" value="Unassembled WGS sequence"/>
</dbReference>
<dbReference type="InterPro" id="IPR011055">
    <property type="entry name" value="Dup_hybrid_motif"/>
</dbReference>
<accession>A0A4S4BHD1</accession>
<dbReference type="PANTHER" id="PTHR21666">
    <property type="entry name" value="PEPTIDASE-RELATED"/>
    <property type="match status" value="1"/>
</dbReference>
<dbReference type="CDD" id="cd12797">
    <property type="entry name" value="M23_peptidase"/>
    <property type="match status" value="1"/>
</dbReference>
<dbReference type="Gene3D" id="2.70.70.10">
    <property type="entry name" value="Glucose Permease (Domain IIA)"/>
    <property type="match status" value="1"/>
</dbReference>
<organism evidence="2 3">
    <name type="scientific">Metabacillus sediminilitoris</name>
    <dbReference type="NCBI Taxonomy" id="2567941"/>
    <lineage>
        <taxon>Bacteria</taxon>
        <taxon>Bacillati</taxon>
        <taxon>Bacillota</taxon>
        <taxon>Bacilli</taxon>
        <taxon>Bacillales</taxon>
        <taxon>Bacillaceae</taxon>
        <taxon>Metabacillus</taxon>
    </lineage>
</organism>
<evidence type="ECO:0000313" key="2">
    <source>
        <dbReference type="EMBL" id="THF73900.1"/>
    </source>
</evidence>
<comment type="caution">
    <text evidence="2">The sequence shown here is derived from an EMBL/GenBank/DDBJ whole genome shotgun (WGS) entry which is preliminary data.</text>
</comment>
<protein>
    <submittedName>
        <fullName evidence="2">M23 family metallopeptidase</fullName>
    </submittedName>
</protein>
<dbReference type="EMBL" id="SSNT01000047">
    <property type="protein sequence ID" value="THF73900.1"/>
    <property type="molecule type" value="Genomic_DNA"/>
</dbReference>
<evidence type="ECO:0000313" key="3">
    <source>
        <dbReference type="Proteomes" id="UP000310334"/>
    </source>
</evidence>
<dbReference type="GO" id="GO:0004222">
    <property type="term" value="F:metalloendopeptidase activity"/>
    <property type="evidence" value="ECO:0007669"/>
    <property type="project" value="TreeGrafter"/>
</dbReference>
<dbReference type="AlphaFoldDB" id="A0A4S4BHD1"/>
<dbReference type="Pfam" id="PF01551">
    <property type="entry name" value="Peptidase_M23"/>
    <property type="match status" value="1"/>
</dbReference>
<dbReference type="InterPro" id="IPR016047">
    <property type="entry name" value="M23ase_b-sheet_dom"/>
</dbReference>
<gene>
    <name evidence="2" type="ORF">E6W99_25985</name>
</gene>
<dbReference type="OrthoDB" id="9805070at2"/>
<proteinExistence type="predicted"/>
<evidence type="ECO:0000259" key="1">
    <source>
        <dbReference type="Pfam" id="PF01551"/>
    </source>
</evidence>
<dbReference type="InterPro" id="IPR050570">
    <property type="entry name" value="Cell_wall_metabolism_enzyme"/>
</dbReference>
<sequence>MNVFKDGEVSQLHPTGHRGVDIALNEGTSLKSIKDGIIETVYDGSANIGKGVKIQFEDGTEGIYGHMSKVSVKEGQVSI</sequence>
<feature type="domain" description="M23ase beta-sheet core" evidence="1">
    <location>
        <begin position="16"/>
        <end position="76"/>
    </location>
</feature>
<name>A0A4S4BHD1_9BACI</name>
<dbReference type="PANTHER" id="PTHR21666:SF270">
    <property type="entry name" value="MUREIN HYDROLASE ACTIVATOR ENVC"/>
    <property type="match status" value="1"/>
</dbReference>
<dbReference type="SUPFAM" id="SSF51261">
    <property type="entry name" value="Duplicated hybrid motif"/>
    <property type="match status" value="1"/>
</dbReference>
<keyword evidence="3" id="KW-1185">Reference proteome</keyword>
<reference evidence="2 3" key="1">
    <citation type="submission" date="2019-04" db="EMBL/GenBank/DDBJ databases">
        <title>Bacillus sediminilitoris sp. nov., isolated from a tidal flat sediment on the East China Sea.</title>
        <authorList>
            <person name="Wei Y."/>
            <person name="Mao H."/>
            <person name="Fang J."/>
        </authorList>
    </citation>
    <scope>NUCLEOTIDE SEQUENCE [LARGE SCALE GENOMIC DNA]</scope>
    <source>
        <strain evidence="2 3">DSL-17</strain>
    </source>
</reference>